<protein>
    <submittedName>
        <fullName evidence="3">Uncharacterized protein</fullName>
    </submittedName>
</protein>
<proteinExistence type="predicted"/>
<accession>A0A8E3AR14</accession>
<dbReference type="RefSeq" id="WP_245895734.1">
    <property type="nucleotide sequence ID" value="NZ_QAYC01000009.1"/>
</dbReference>
<sequence length="153" mass="15951">MALISDILLIAGALGATLYCYVLARRLRRLNDLEKGMGGAIAVLSAQVDDMTKVLKGAQFSAKSSTDSLEGLTGRAEDVARRLELLVAAMHDLPDDAVSDATRKASQPAPAAEAPRPAAPQTAAPKPAAPASAETGDTEPTVLFRRNAREAAE</sequence>
<comment type="caution">
    <text evidence="3">The sequence shown here is derived from an EMBL/GenBank/DDBJ whole genome shotgun (WGS) entry which is preliminary data.</text>
</comment>
<feature type="region of interest" description="Disordered" evidence="1">
    <location>
        <begin position="97"/>
        <end position="153"/>
    </location>
</feature>
<organism evidence="3 4">
    <name type="scientific">Rhodovulum kholense</name>
    <dbReference type="NCBI Taxonomy" id="453584"/>
    <lineage>
        <taxon>Bacteria</taxon>
        <taxon>Pseudomonadati</taxon>
        <taxon>Pseudomonadota</taxon>
        <taxon>Alphaproteobacteria</taxon>
        <taxon>Rhodobacterales</taxon>
        <taxon>Paracoccaceae</taxon>
        <taxon>Rhodovulum</taxon>
    </lineage>
</organism>
<keyword evidence="2" id="KW-1133">Transmembrane helix</keyword>
<name>A0A8E3AR14_9RHOB</name>
<evidence type="ECO:0000313" key="4">
    <source>
        <dbReference type="Proteomes" id="UP000244037"/>
    </source>
</evidence>
<evidence type="ECO:0000313" key="3">
    <source>
        <dbReference type="EMBL" id="PTW47651.1"/>
    </source>
</evidence>
<keyword evidence="2" id="KW-0472">Membrane</keyword>
<dbReference type="AlphaFoldDB" id="A0A8E3AR14"/>
<evidence type="ECO:0000256" key="1">
    <source>
        <dbReference type="SAM" id="MobiDB-lite"/>
    </source>
</evidence>
<keyword evidence="4" id="KW-1185">Reference proteome</keyword>
<dbReference type="EMBL" id="QAYC01000009">
    <property type="protein sequence ID" value="PTW47651.1"/>
    <property type="molecule type" value="Genomic_DNA"/>
</dbReference>
<dbReference type="Proteomes" id="UP000244037">
    <property type="component" value="Unassembled WGS sequence"/>
</dbReference>
<evidence type="ECO:0000256" key="2">
    <source>
        <dbReference type="SAM" id="Phobius"/>
    </source>
</evidence>
<feature type="transmembrane region" description="Helical" evidence="2">
    <location>
        <begin position="6"/>
        <end position="24"/>
    </location>
</feature>
<gene>
    <name evidence="3" type="ORF">C8N38_1098</name>
</gene>
<feature type="compositionally biased region" description="Low complexity" evidence="1">
    <location>
        <begin position="104"/>
        <end position="135"/>
    </location>
</feature>
<keyword evidence="2" id="KW-0812">Transmembrane</keyword>
<reference evidence="3 4" key="1">
    <citation type="submission" date="2018-04" db="EMBL/GenBank/DDBJ databases">
        <title>Genomic Encyclopedia of Archaeal and Bacterial Type Strains, Phase II (KMG-II): from individual species to whole genera.</title>
        <authorList>
            <person name="Goeker M."/>
        </authorList>
    </citation>
    <scope>NUCLEOTIDE SEQUENCE [LARGE SCALE GENOMIC DNA]</scope>
    <source>
        <strain evidence="3 4">DSM 19783</strain>
    </source>
</reference>